<name>A9D2Y2_HOEPD</name>
<dbReference type="RefSeq" id="WP_007198738.1">
    <property type="nucleotide sequence ID" value="NZ_CM002917.1"/>
</dbReference>
<organism evidence="1 2">
    <name type="scientific">Hoeflea phototrophica (strain DSM 17068 / NCIMB 14078 / DFL-43)</name>
    <dbReference type="NCBI Taxonomy" id="411684"/>
    <lineage>
        <taxon>Bacteria</taxon>
        <taxon>Pseudomonadati</taxon>
        <taxon>Pseudomonadota</taxon>
        <taxon>Alphaproteobacteria</taxon>
        <taxon>Hyphomicrobiales</taxon>
        <taxon>Rhizobiaceae</taxon>
        <taxon>Hoeflea</taxon>
    </lineage>
</organism>
<dbReference type="Proteomes" id="UP000004291">
    <property type="component" value="Chromosome"/>
</dbReference>
<dbReference type="AlphaFoldDB" id="A9D2Y2"/>
<dbReference type="OrthoDB" id="2081253at2"/>
<dbReference type="NCBIfam" id="TIGR01635">
    <property type="entry name" value="tail_comp_S"/>
    <property type="match status" value="1"/>
</dbReference>
<comment type="caution">
    <text evidence="1">The sequence shown here is derived from an EMBL/GenBank/DDBJ whole genome shotgun (WGS) entry which is preliminary data.</text>
</comment>
<sequence>MTGVRLELEGSEAALAALGAAAARLDDPMPLYDEIGSMLVVSTQNRFEREEAPDGTPWPMSIRVLTEGGKTLSDTRRLVNSMTHEASNEGVAVGTNVIYAAPHQMGATIKAKTAKGLRFQVAGGWVNKQSVDIPQRAFLGLDADDEKVIGDIAGDYLGDPLGGVDVDR</sequence>
<keyword evidence="2" id="KW-1185">Reference proteome</keyword>
<gene>
    <name evidence="1" type="ORF">HPDFL43_14897</name>
</gene>
<dbReference type="EMBL" id="ABIA03000004">
    <property type="protein sequence ID" value="EDQ34295.1"/>
    <property type="molecule type" value="Genomic_DNA"/>
</dbReference>
<protein>
    <submittedName>
        <fullName evidence="1">Phage virion morphogenesis (Putative tail completion) protein</fullName>
    </submittedName>
</protein>
<dbReference type="eggNOG" id="COG5005">
    <property type="taxonomic scope" value="Bacteria"/>
</dbReference>
<evidence type="ECO:0000313" key="1">
    <source>
        <dbReference type="EMBL" id="EDQ34295.1"/>
    </source>
</evidence>
<dbReference type="Pfam" id="PF05069">
    <property type="entry name" value="Phage_tail_S"/>
    <property type="match status" value="1"/>
</dbReference>
<accession>A9D2Y2</accession>
<dbReference type="STRING" id="411684.HPDFL43_14897"/>
<dbReference type="InterPro" id="IPR006522">
    <property type="entry name" value="Phage_virion_morphogenesis"/>
</dbReference>
<reference evidence="1 2" key="1">
    <citation type="submission" date="2007-10" db="EMBL/GenBank/DDBJ databases">
        <authorList>
            <person name="Wagner-Dobler I."/>
            <person name="Ferriera S."/>
            <person name="Johnson J."/>
            <person name="Kravitz S."/>
            <person name="Beeson K."/>
            <person name="Sutton G."/>
            <person name="Rogers Y.-H."/>
            <person name="Friedman R."/>
            <person name="Frazier M."/>
            <person name="Venter J.C."/>
        </authorList>
    </citation>
    <scope>NUCLEOTIDE SEQUENCE [LARGE SCALE GENOMIC DNA]</scope>
    <source>
        <strain evidence="1 2">DFL-43</strain>
    </source>
</reference>
<dbReference type="HOGENOM" id="CLU_117141_2_0_5"/>
<reference evidence="1 2" key="2">
    <citation type="submission" date="2012-06" db="EMBL/GenBank/DDBJ databases">
        <authorList>
            <person name="Fiebig A."/>
        </authorList>
    </citation>
    <scope>NUCLEOTIDE SEQUENCE [LARGE SCALE GENOMIC DNA]</scope>
    <source>
        <strain evidence="1 2">DFL-43</strain>
    </source>
</reference>
<proteinExistence type="predicted"/>
<evidence type="ECO:0000313" key="2">
    <source>
        <dbReference type="Proteomes" id="UP000004291"/>
    </source>
</evidence>